<keyword evidence="3" id="KW-1185">Reference proteome</keyword>
<dbReference type="Proteomes" id="UP001586593">
    <property type="component" value="Unassembled WGS sequence"/>
</dbReference>
<sequence length="242" mass="27084">MEDGKYGTALSPVHASRRARRIHKYRGREVGGETRADTHRLCQWTAASGSTRPTRAHPSFSPSPSLRPVSGTSGRRCEQSRLSGAPVRRDTHRLTVPQPLQELETDRAVCLLRVPLRRRLRDPGDRRFPLRRPGDLHRQRVPHLCRSVRLSSCAIPQRKGNGWLQGAPGPAAGSVWRKKNRKNEMGRKEGMLTKRHVRPVPSSSSATTTSSAASCTTCRTTRRSTRAAWSPRLAPSPSWSRR</sequence>
<evidence type="ECO:0000256" key="1">
    <source>
        <dbReference type="SAM" id="MobiDB-lite"/>
    </source>
</evidence>
<gene>
    <name evidence="2" type="ORF">VTK73DRAFT_2344</name>
</gene>
<comment type="caution">
    <text evidence="2">The sequence shown here is derived from an EMBL/GenBank/DDBJ whole genome shotgun (WGS) entry which is preliminary data.</text>
</comment>
<reference evidence="2 3" key="1">
    <citation type="journal article" date="2024" name="Commun. Biol.">
        <title>Comparative genomic analysis of thermophilic fungi reveals convergent evolutionary adaptations and gene losses.</title>
        <authorList>
            <person name="Steindorff A.S."/>
            <person name="Aguilar-Pontes M.V."/>
            <person name="Robinson A.J."/>
            <person name="Andreopoulos B."/>
            <person name="LaButti K."/>
            <person name="Kuo A."/>
            <person name="Mondo S."/>
            <person name="Riley R."/>
            <person name="Otillar R."/>
            <person name="Haridas S."/>
            <person name="Lipzen A."/>
            <person name="Grimwood J."/>
            <person name="Schmutz J."/>
            <person name="Clum A."/>
            <person name="Reid I.D."/>
            <person name="Moisan M.C."/>
            <person name="Butler G."/>
            <person name="Nguyen T.T.M."/>
            <person name="Dewar K."/>
            <person name="Conant G."/>
            <person name="Drula E."/>
            <person name="Henrissat B."/>
            <person name="Hansel C."/>
            <person name="Singer S."/>
            <person name="Hutchinson M.I."/>
            <person name="de Vries R.P."/>
            <person name="Natvig D.O."/>
            <person name="Powell A.J."/>
            <person name="Tsang A."/>
            <person name="Grigoriev I.V."/>
        </authorList>
    </citation>
    <scope>NUCLEOTIDE SEQUENCE [LARGE SCALE GENOMIC DNA]</scope>
    <source>
        <strain evidence="2 3">ATCC 24622</strain>
    </source>
</reference>
<accession>A0ABR3VS98</accession>
<name>A0ABR3VS98_9PEZI</name>
<feature type="compositionally biased region" description="Basic and acidic residues" evidence="1">
    <location>
        <begin position="27"/>
        <end position="40"/>
    </location>
</feature>
<feature type="region of interest" description="Disordered" evidence="1">
    <location>
        <begin position="196"/>
        <end position="242"/>
    </location>
</feature>
<organism evidence="2 3">
    <name type="scientific">Phialemonium thermophilum</name>
    <dbReference type="NCBI Taxonomy" id="223376"/>
    <lineage>
        <taxon>Eukaryota</taxon>
        <taxon>Fungi</taxon>
        <taxon>Dikarya</taxon>
        <taxon>Ascomycota</taxon>
        <taxon>Pezizomycotina</taxon>
        <taxon>Sordariomycetes</taxon>
        <taxon>Sordariomycetidae</taxon>
        <taxon>Cephalothecales</taxon>
        <taxon>Cephalothecaceae</taxon>
        <taxon>Phialemonium</taxon>
    </lineage>
</organism>
<feature type="region of interest" description="Disordered" evidence="1">
    <location>
        <begin position="1"/>
        <end position="86"/>
    </location>
</feature>
<evidence type="ECO:0000313" key="2">
    <source>
        <dbReference type="EMBL" id="KAL1844534.1"/>
    </source>
</evidence>
<protein>
    <submittedName>
        <fullName evidence="2">Uncharacterized protein</fullName>
    </submittedName>
</protein>
<dbReference type="EMBL" id="JAZHXJ010001641">
    <property type="protein sequence ID" value="KAL1844534.1"/>
    <property type="molecule type" value="Genomic_DNA"/>
</dbReference>
<feature type="compositionally biased region" description="Low complexity" evidence="1">
    <location>
        <begin position="202"/>
        <end position="219"/>
    </location>
</feature>
<proteinExistence type="predicted"/>
<feature type="compositionally biased region" description="Basic residues" evidence="1">
    <location>
        <begin position="15"/>
        <end position="26"/>
    </location>
</feature>
<evidence type="ECO:0000313" key="3">
    <source>
        <dbReference type="Proteomes" id="UP001586593"/>
    </source>
</evidence>